<accession>A0A078MU83</accession>
<dbReference type="SUPFAM" id="SSF54427">
    <property type="entry name" value="NTF2-like"/>
    <property type="match status" value="1"/>
</dbReference>
<dbReference type="GO" id="GO:0016987">
    <property type="term" value="F:sigma factor activity"/>
    <property type="evidence" value="ECO:0007669"/>
    <property type="project" value="UniProtKB-KW"/>
</dbReference>
<evidence type="ECO:0000259" key="7">
    <source>
        <dbReference type="Pfam" id="PF04542"/>
    </source>
</evidence>
<feature type="domain" description="RNA polymerase sigma-70 region 2" evidence="7">
    <location>
        <begin position="29"/>
        <end position="90"/>
    </location>
</feature>
<dbReference type="InterPro" id="IPR013324">
    <property type="entry name" value="RNA_pol_sigma_r3/r4-like"/>
</dbReference>
<dbReference type="Gene3D" id="1.10.1740.10">
    <property type="match status" value="1"/>
</dbReference>
<keyword evidence="3" id="KW-0805">Transcription regulation</keyword>
<evidence type="ECO:0000256" key="2">
    <source>
        <dbReference type="ARBA" id="ARBA00011344"/>
    </source>
</evidence>
<dbReference type="InterPro" id="IPR013325">
    <property type="entry name" value="RNA_pol_sigma_r2"/>
</dbReference>
<dbReference type="InterPro" id="IPR036388">
    <property type="entry name" value="WH-like_DNA-bd_sf"/>
</dbReference>
<evidence type="ECO:0000256" key="4">
    <source>
        <dbReference type="ARBA" id="ARBA00023082"/>
    </source>
</evidence>
<comment type="subunit">
    <text evidence="2">Interacts transiently with the RNA polymerase catalytic core formed by RpoA, RpoB, RpoC and RpoZ (2 alpha, 1 beta, 1 beta' and 1 omega subunit) to form the RNA polymerase holoenzyme that can initiate transcription.</text>
</comment>
<keyword evidence="5" id="KW-0804">Transcription</keyword>
<dbReference type="Gene3D" id="1.10.10.10">
    <property type="entry name" value="Winged helix-like DNA-binding domain superfamily/Winged helix DNA-binding domain"/>
    <property type="match status" value="1"/>
</dbReference>
<dbReference type="GO" id="GO:0003677">
    <property type="term" value="F:DNA binding"/>
    <property type="evidence" value="ECO:0007669"/>
    <property type="project" value="InterPro"/>
</dbReference>
<organism evidence="9">
    <name type="scientific">Arthrobacter saudimassiliensis</name>
    <dbReference type="NCBI Taxonomy" id="1461584"/>
    <lineage>
        <taxon>Bacteria</taxon>
        <taxon>Bacillati</taxon>
        <taxon>Actinomycetota</taxon>
        <taxon>Actinomycetes</taxon>
        <taxon>Micrococcales</taxon>
        <taxon>Micrococcaceae</taxon>
        <taxon>Arthrobacter</taxon>
    </lineage>
</organism>
<evidence type="ECO:0000256" key="1">
    <source>
        <dbReference type="ARBA" id="ARBA00010641"/>
    </source>
</evidence>
<feature type="region of interest" description="Disordered" evidence="6">
    <location>
        <begin position="1"/>
        <end position="23"/>
    </location>
</feature>
<dbReference type="InterPro" id="IPR013249">
    <property type="entry name" value="RNA_pol_sigma70_r4_t2"/>
</dbReference>
<evidence type="ECO:0000256" key="5">
    <source>
        <dbReference type="ARBA" id="ARBA00023163"/>
    </source>
</evidence>
<protein>
    <submittedName>
        <fullName evidence="9">ECF RNA polymerase sigma factor SigJ</fullName>
    </submittedName>
</protein>
<sequence length="328" mass="34163">MAEGTEGAAADTGGKPSLSGPDRDEDFVAHRRLLFAVAYDITGSVADAEDIVQETYLRWRAVPGDVANPRAYLARIAARQALNAVRTAERRREDYPGEWLPEPLLTGAGAPRLGPAAAGSGAAGGPAADPEAAALTAAEVSTALLVVLQTLTGPERAAFLLREVFGFGYAEIAGALDAREPAARQLVHRARARVQARVPRNPPDPAEHRATVARFLAAASNGQVQGLLDVLAPDVVLISDGGGKATAALRPVTGPEKVARLMLGLAEKYGAGVEPFFLELNGLPAVAFREADGSVTTVFQLSVAGGLVQGVYTLRNPDKLVRLQALAG</sequence>
<dbReference type="PANTHER" id="PTHR30173:SF36">
    <property type="entry name" value="ECF RNA POLYMERASE SIGMA FACTOR SIGJ"/>
    <property type="match status" value="1"/>
</dbReference>
<dbReference type="InterPro" id="IPR052704">
    <property type="entry name" value="ECF_Sigma-70_Domain"/>
</dbReference>
<feature type="compositionally biased region" description="Low complexity" evidence="6">
    <location>
        <begin position="1"/>
        <end position="14"/>
    </location>
</feature>
<keyword evidence="4" id="KW-0731">Sigma factor</keyword>
<dbReference type="EMBL" id="LN483072">
    <property type="protein sequence ID" value="CEA09774.1"/>
    <property type="molecule type" value="Genomic_DNA"/>
</dbReference>
<dbReference type="PATRIC" id="fig|1461584.3.peg.3121"/>
<evidence type="ECO:0000256" key="3">
    <source>
        <dbReference type="ARBA" id="ARBA00023015"/>
    </source>
</evidence>
<dbReference type="AlphaFoldDB" id="A0A078MU83"/>
<dbReference type="InterPro" id="IPR014284">
    <property type="entry name" value="RNA_pol_sigma-70_dom"/>
</dbReference>
<feature type="domain" description="RNA polymerase sigma factor 70 region 4 type 2" evidence="8">
    <location>
        <begin position="143"/>
        <end position="193"/>
    </location>
</feature>
<dbReference type="InterPro" id="IPR032710">
    <property type="entry name" value="NTF2-like_dom_sf"/>
</dbReference>
<reference evidence="9" key="1">
    <citation type="submission" date="2014-07" db="EMBL/GenBank/DDBJ databases">
        <authorList>
            <person name="Urmite Genomes Urmite Genomes"/>
        </authorList>
    </citation>
    <scope>NUCLEOTIDE SEQUENCE</scope>
    <source>
        <strain evidence="9">11W110_air</strain>
    </source>
</reference>
<dbReference type="GO" id="GO:0006352">
    <property type="term" value="P:DNA-templated transcription initiation"/>
    <property type="evidence" value="ECO:0007669"/>
    <property type="project" value="InterPro"/>
</dbReference>
<proteinExistence type="inferred from homology"/>
<dbReference type="PANTHER" id="PTHR30173">
    <property type="entry name" value="SIGMA 19 FACTOR"/>
    <property type="match status" value="1"/>
</dbReference>
<name>A0A078MU83_9MICC</name>
<dbReference type="SUPFAM" id="SSF88946">
    <property type="entry name" value="Sigma2 domain of RNA polymerase sigma factors"/>
    <property type="match status" value="1"/>
</dbReference>
<evidence type="ECO:0000256" key="6">
    <source>
        <dbReference type="SAM" id="MobiDB-lite"/>
    </source>
</evidence>
<evidence type="ECO:0000259" key="8">
    <source>
        <dbReference type="Pfam" id="PF08281"/>
    </source>
</evidence>
<dbReference type="NCBIfam" id="TIGR02937">
    <property type="entry name" value="sigma70-ECF"/>
    <property type="match status" value="1"/>
</dbReference>
<gene>
    <name evidence="9" type="primary">sigJ</name>
    <name evidence="9" type="ORF">BN1051_03147</name>
</gene>
<dbReference type="Pfam" id="PF08281">
    <property type="entry name" value="Sigma70_r4_2"/>
    <property type="match status" value="1"/>
</dbReference>
<dbReference type="Gene3D" id="3.10.450.50">
    <property type="match status" value="1"/>
</dbReference>
<dbReference type="Pfam" id="PF04542">
    <property type="entry name" value="Sigma70_r2"/>
    <property type="match status" value="1"/>
</dbReference>
<dbReference type="InterPro" id="IPR007627">
    <property type="entry name" value="RNA_pol_sigma70_r2"/>
</dbReference>
<dbReference type="SUPFAM" id="SSF88659">
    <property type="entry name" value="Sigma3 and sigma4 domains of RNA polymerase sigma factors"/>
    <property type="match status" value="1"/>
</dbReference>
<evidence type="ECO:0000313" key="9">
    <source>
        <dbReference type="EMBL" id="CEA09774.1"/>
    </source>
</evidence>
<comment type="similarity">
    <text evidence="1">Belongs to the sigma-70 factor family. ECF subfamily.</text>
</comment>
<dbReference type="NCBIfam" id="NF007214">
    <property type="entry name" value="PRK09636.1"/>
    <property type="match status" value="1"/>
</dbReference>